<evidence type="ECO:0000313" key="3">
    <source>
        <dbReference type="EMBL" id="VFJ90939.1"/>
    </source>
</evidence>
<dbReference type="InterPro" id="IPR052345">
    <property type="entry name" value="Rad_response_metalloprotease"/>
</dbReference>
<dbReference type="PANTHER" id="PTHR43236">
    <property type="entry name" value="ANTITOXIN HIGA1"/>
    <property type="match status" value="1"/>
</dbReference>
<dbReference type="CDD" id="cd00093">
    <property type="entry name" value="HTH_XRE"/>
    <property type="match status" value="1"/>
</dbReference>
<sequence>MKESVPVNSEVLRWARVSMNLSLEEVATRMKRGVQEIEDWERGRAFPSYVQLETLAYKIYKRPLALFFFPHPPEEGTIEQSFRTLPEYQLQRIPSRMHFLLRKATVLQLNLAELHDGANPATRGILHDLDFSPSIAADRMAEEVRDYLGIELSEQQDWRGTDDALEHWRNALEECGVFVFKDSFNPQGKKKPNAGDSPFSGFCLYHREFPVIYVNNNKPKSRQIFTLFHELAHLLMHTGGVDTRQDDYIEHLTGDDKRIEILCNRFAAEFLVPTRDFQIHSSGVIIDDHAIENLERRYWVSRETILRRLLDQGRVGREYYERKARQWRDERKGGDRGGGNYYRTKGIYLGERYIETVFNHYHRGRISVGQVADYLDVKTKNVPGMEEWLFERGARA</sequence>
<dbReference type="Pfam" id="PF06114">
    <property type="entry name" value="Peptidase_M78"/>
    <property type="match status" value="1"/>
</dbReference>
<dbReference type="Gene3D" id="1.10.10.2910">
    <property type="match status" value="1"/>
</dbReference>
<dbReference type="InterPro" id="IPR001387">
    <property type="entry name" value="Cro/C1-type_HTH"/>
</dbReference>
<dbReference type="Gene3D" id="1.10.260.40">
    <property type="entry name" value="lambda repressor-like DNA-binding domains"/>
    <property type="match status" value="1"/>
</dbReference>
<reference evidence="3" key="1">
    <citation type="submission" date="2019-02" db="EMBL/GenBank/DDBJ databases">
        <authorList>
            <person name="Gruber-Vodicka R. H."/>
            <person name="Seah K. B. B."/>
        </authorList>
    </citation>
    <scope>NUCLEOTIDE SEQUENCE</scope>
    <source>
        <strain evidence="3">BECK_M7</strain>
    </source>
</reference>
<comment type="similarity">
    <text evidence="1">Belongs to the short-chain fatty acyl-CoA assimilation regulator (ScfR) family.</text>
</comment>
<dbReference type="GO" id="GO:0003677">
    <property type="term" value="F:DNA binding"/>
    <property type="evidence" value="ECO:0007669"/>
    <property type="project" value="InterPro"/>
</dbReference>
<dbReference type="EMBL" id="CAADFF010000022">
    <property type="protein sequence ID" value="VFJ90939.1"/>
    <property type="molecule type" value="Genomic_DNA"/>
</dbReference>
<proteinExistence type="inferred from homology"/>
<feature type="domain" description="IrrE N-terminal-like" evidence="2">
    <location>
        <begin position="205"/>
        <end position="309"/>
    </location>
</feature>
<name>A0A450UEI9_9GAMM</name>
<gene>
    <name evidence="3" type="ORF">BECKLFY1418B_GA0070995_102228</name>
</gene>
<organism evidence="3">
    <name type="scientific">Candidatus Kentrum sp. LFY</name>
    <dbReference type="NCBI Taxonomy" id="2126342"/>
    <lineage>
        <taxon>Bacteria</taxon>
        <taxon>Pseudomonadati</taxon>
        <taxon>Pseudomonadota</taxon>
        <taxon>Gammaproteobacteria</taxon>
        <taxon>Candidatus Kentrum</taxon>
    </lineage>
</organism>
<dbReference type="InterPro" id="IPR010359">
    <property type="entry name" value="IrrE_HExxH"/>
</dbReference>
<dbReference type="PANTHER" id="PTHR43236:SF2">
    <property type="entry name" value="BLL0069 PROTEIN"/>
    <property type="match status" value="1"/>
</dbReference>
<accession>A0A450UEI9</accession>
<evidence type="ECO:0000259" key="2">
    <source>
        <dbReference type="Pfam" id="PF06114"/>
    </source>
</evidence>
<protein>
    <submittedName>
        <fullName evidence="3">Zn-dependent peptidase ImmA, M78 family</fullName>
    </submittedName>
</protein>
<dbReference type="InterPro" id="IPR010982">
    <property type="entry name" value="Lambda_DNA-bd_dom_sf"/>
</dbReference>
<evidence type="ECO:0000256" key="1">
    <source>
        <dbReference type="ARBA" id="ARBA00007227"/>
    </source>
</evidence>
<dbReference type="SUPFAM" id="SSF47413">
    <property type="entry name" value="lambda repressor-like DNA-binding domains"/>
    <property type="match status" value="1"/>
</dbReference>
<dbReference type="AlphaFoldDB" id="A0A450UEI9"/>